<dbReference type="STRING" id="571913.VV02_06255"/>
<dbReference type="EMBL" id="CP011112">
    <property type="protein sequence ID" value="AKU15554.1"/>
    <property type="molecule type" value="Genomic_DNA"/>
</dbReference>
<feature type="domain" description="Bacterial bifunctional deaminase-reductase C-terminal" evidence="1">
    <location>
        <begin position="4"/>
        <end position="176"/>
    </location>
</feature>
<dbReference type="PATRIC" id="fig|571913.6.peg.1275"/>
<organism evidence="2 3">
    <name type="scientific">Luteipulveratus mongoliensis</name>
    <dbReference type="NCBI Taxonomy" id="571913"/>
    <lineage>
        <taxon>Bacteria</taxon>
        <taxon>Bacillati</taxon>
        <taxon>Actinomycetota</taxon>
        <taxon>Actinomycetes</taxon>
        <taxon>Micrococcales</taxon>
        <taxon>Dermacoccaceae</taxon>
        <taxon>Luteipulveratus</taxon>
    </lineage>
</organism>
<dbReference type="KEGG" id="lmoi:VV02_06255"/>
<dbReference type="SUPFAM" id="SSF53597">
    <property type="entry name" value="Dihydrofolate reductase-like"/>
    <property type="match status" value="1"/>
</dbReference>
<dbReference type="GO" id="GO:0009231">
    <property type="term" value="P:riboflavin biosynthetic process"/>
    <property type="evidence" value="ECO:0007669"/>
    <property type="project" value="InterPro"/>
</dbReference>
<reference evidence="2 3" key="1">
    <citation type="submission" date="2015-03" db="EMBL/GenBank/DDBJ databases">
        <title>Luteipulveratus halotolerans sp. nov., a novel actinobacterium (Dermacoccaceae) from Sarawak, Malaysia.</title>
        <authorList>
            <person name="Juboi H."/>
            <person name="Basik A."/>
            <person name="Shamsul S.S."/>
            <person name="Arnold P."/>
            <person name="Schmitt E.K."/>
            <person name="Sanglier J.-J."/>
            <person name="Yeo T."/>
        </authorList>
    </citation>
    <scope>NUCLEOTIDE SEQUENCE [LARGE SCALE GENOMIC DNA]</scope>
    <source>
        <strain evidence="2 3">MN07-A0370</strain>
    </source>
</reference>
<dbReference type="PANTHER" id="PTHR38011">
    <property type="entry name" value="DIHYDROFOLATE REDUCTASE FAMILY PROTEIN (AFU_ORTHOLOGUE AFUA_8G06820)"/>
    <property type="match status" value="1"/>
</dbReference>
<dbReference type="InterPro" id="IPR050765">
    <property type="entry name" value="Riboflavin_Biosynth_HTPR"/>
</dbReference>
<evidence type="ECO:0000259" key="1">
    <source>
        <dbReference type="Pfam" id="PF01872"/>
    </source>
</evidence>
<dbReference type="InterPro" id="IPR002734">
    <property type="entry name" value="RibDG_C"/>
</dbReference>
<sequence>MGRIVSNFFISLDGVVESPENWHFPYFDDAMGEVVSSGMGGSKGLLMGRRLYGEWSQYWPTFTDDPDLATYFNDIPKYVVSHRDGDADWNNTTVLTGADDEAVAAKVREVKDQVDGDLMMSGSATTVRWLLANDLLDELRLLMHPIAVGQGQRLFEETPTHKLELVDSSALPSGVLNLTYKPATT</sequence>
<dbReference type="PANTHER" id="PTHR38011:SF2">
    <property type="entry name" value="BIFUNCTIONAL DEAMINASE-REDUCTASE DOMAIN PROTEIN"/>
    <property type="match status" value="1"/>
</dbReference>
<dbReference type="RefSeq" id="WP_052590477.1">
    <property type="nucleotide sequence ID" value="NZ_CP011112.1"/>
</dbReference>
<accession>A0A0K1JFS0</accession>
<gene>
    <name evidence="2" type="ORF">VV02_06255</name>
</gene>
<protein>
    <submittedName>
        <fullName evidence="2">Pyrimidine reductase</fullName>
    </submittedName>
</protein>
<evidence type="ECO:0000313" key="2">
    <source>
        <dbReference type="EMBL" id="AKU15554.1"/>
    </source>
</evidence>
<dbReference type="GO" id="GO:0008703">
    <property type="term" value="F:5-amino-6-(5-phosphoribosylamino)uracil reductase activity"/>
    <property type="evidence" value="ECO:0007669"/>
    <property type="project" value="InterPro"/>
</dbReference>
<dbReference type="Proteomes" id="UP000066480">
    <property type="component" value="Chromosome"/>
</dbReference>
<dbReference type="OrthoDB" id="7342392at2"/>
<dbReference type="AlphaFoldDB" id="A0A0K1JFS0"/>
<dbReference type="Pfam" id="PF01872">
    <property type="entry name" value="RibD_C"/>
    <property type="match status" value="1"/>
</dbReference>
<dbReference type="InterPro" id="IPR024072">
    <property type="entry name" value="DHFR-like_dom_sf"/>
</dbReference>
<dbReference type="Gene3D" id="3.40.430.10">
    <property type="entry name" value="Dihydrofolate Reductase, subunit A"/>
    <property type="match status" value="1"/>
</dbReference>
<proteinExistence type="predicted"/>
<keyword evidence="3" id="KW-1185">Reference proteome</keyword>
<name>A0A0K1JFS0_9MICO</name>
<evidence type="ECO:0000313" key="3">
    <source>
        <dbReference type="Proteomes" id="UP000066480"/>
    </source>
</evidence>